<sequence>MEQTECRRKIQATLMTKASPPQTLSRNTTFQGPVSTSTRFRQTCRRVSLNVWSPDKSLSVLLLGAFSYKTGYAKDLMEMVHDGVVSPSGLARVMESIRRRRQTRYYKLYSIFCDRVRHLCDANPAYMVPSPPTYSQYCESNAAPSDQMISSVWLEMTMIWSSIAEKLMKTTKVKRIDHSVKFCKKTEGVDR</sequence>
<dbReference type="OrthoDB" id="126242at2759"/>
<gene>
    <name evidence="1" type="ORF">PHMEG_0009315</name>
</gene>
<proteinExistence type="predicted"/>
<dbReference type="AlphaFoldDB" id="A0A225WH39"/>
<name>A0A225WH39_9STRA</name>
<evidence type="ECO:0000313" key="2">
    <source>
        <dbReference type="Proteomes" id="UP000198211"/>
    </source>
</evidence>
<dbReference type="Proteomes" id="UP000198211">
    <property type="component" value="Unassembled WGS sequence"/>
</dbReference>
<protein>
    <submittedName>
        <fullName evidence="1">Uncharacterized protein</fullName>
    </submittedName>
</protein>
<organism evidence="1 2">
    <name type="scientific">Phytophthora megakarya</name>
    <dbReference type="NCBI Taxonomy" id="4795"/>
    <lineage>
        <taxon>Eukaryota</taxon>
        <taxon>Sar</taxon>
        <taxon>Stramenopiles</taxon>
        <taxon>Oomycota</taxon>
        <taxon>Peronosporomycetes</taxon>
        <taxon>Peronosporales</taxon>
        <taxon>Peronosporaceae</taxon>
        <taxon>Phytophthora</taxon>
    </lineage>
</organism>
<dbReference type="EMBL" id="NBNE01000861">
    <property type="protein sequence ID" value="OWZ16832.1"/>
    <property type="molecule type" value="Genomic_DNA"/>
</dbReference>
<accession>A0A225WH39</accession>
<keyword evidence="2" id="KW-1185">Reference proteome</keyword>
<reference evidence="2" key="1">
    <citation type="submission" date="2017-03" db="EMBL/GenBank/DDBJ databases">
        <title>Phytopthora megakarya and P. palmivora, two closely related causual agents of cacao black pod achieved similar genome size and gene model numbers by different mechanisms.</title>
        <authorList>
            <person name="Ali S."/>
            <person name="Shao J."/>
            <person name="Larry D.J."/>
            <person name="Kronmiller B."/>
            <person name="Shen D."/>
            <person name="Strem M.D."/>
            <person name="Melnick R.L."/>
            <person name="Guiltinan M.J."/>
            <person name="Tyler B.M."/>
            <person name="Meinhardt L.W."/>
            <person name="Bailey B.A."/>
        </authorList>
    </citation>
    <scope>NUCLEOTIDE SEQUENCE [LARGE SCALE GENOMIC DNA]</scope>
    <source>
        <strain evidence="2">zdho120</strain>
    </source>
</reference>
<evidence type="ECO:0000313" key="1">
    <source>
        <dbReference type="EMBL" id="OWZ16832.1"/>
    </source>
</evidence>
<comment type="caution">
    <text evidence="1">The sequence shown here is derived from an EMBL/GenBank/DDBJ whole genome shotgun (WGS) entry which is preliminary data.</text>
</comment>